<reference evidence="1" key="1">
    <citation type="journal article" date="2015" name="Nature">
        <title>Complex archaea that bridge the gap between prokaryotes and eukaryotes.</title>
        <authorList>
            <person name="Spang A."/>
            <person name="Saw J.H."/>
            <person name="Jorgensen S.L."/>
            <person name="Zaremba-Niedzwiedzka K."/>
            <person name="Martijn J."/>
            <person name="Lind A.E."/>
            <person name="van Eijk R."/>
            <person name="Schleper C."/>
            <person name="Guy L."/>
            <person name="Ettema T.J."/>
        </authorList>
    </citation>
    <scope>NUCLEOTIDE SEQUENCE</scope>
</reference>
<gene>
    <name evidence="1" type="ORF">LCGC14_2846100</name>
</gene>
<name>A0A0F8YWF8_9ZZZZ</name>
<accession>A0A0F8YWF8</accession>
<organism evidence="1">
    <name type="scientific">marine sediment metagenome</name>
    <dbReference type="NCBI Taxonomy" id="412755"/>
    <lineage>
        <taxon>unclassified sequences</taxon>
        <taxon>metagenomes</taxon>
        <taxon>ecological metagenomes</taxon>
    </lineage>
</organism>
<proteinExistence type="predicted"/>
<dbReference type="AlphaFoldDB" id="A0A0F8YWF8"/>
<protein>
    <submittedName>
        <fullName evidence="1">Uncharacterized protein</fullName>
    </submittedName>
</protein>
<dbReference type="EMBL" id="LAZR01054611">
    <property type="protein sequence ID" value="KKK78185.1"/>
    <property type="molecule type" value="Genomic_DNA"/>
</dbReference>
<sequence length="101" mass="11174">MSKHTKQEWQAGTIEMEKMEFVGPYCQVSAQGALMLWDGTVAVVGGEIQEEALANARLIAAAPAMYQELKDLIFLEKTAMTKKQVKMAISRAKDLINSLDI</sequence>
<evidence type="ECO:0000313" key="1">
    <source>
        <dbReference type="EMBL" id="KKK78185.1"/>
    </source>
</evidence>
<comment type="caution">
    <text evidence="1">The sequence shown here is derived from an EMBL/GenBank/DDBJ whole genome shotgun (WGS) entry which is preliminary data.</text>
</comment>